<keyword evidence="1" id="KW-0732">Signal</keyword>
<proteinExistence type="predicted"/>
<evidence type="ECO:0000256" key="1">
    <source>
        <dbReference type="SAM" id="SignalP"/>
    </source>
</evidence>
<dbReference type="EMBL" id="RZGK01000017">
    <property type="protein sequence ID" value="KAF9692934.1"/>
    <property type="molecule type" value="Genomic_DNA"/>
</dbReference>
<name>A0A8H7ME66_9PLEO</name>
<dbReference type="OrthoDB" id="10429604at2759"/>
<dbReference type="AlphaFoldDB" id="A0A8H7ME66"/>
<protein>
    <submittedName>
        <fullName evidence="2">Uncharacterized protein</fullName>
    </submittedName>
</protein>
<evidence type="ECO:0000313" key="2">
    <source>
        <dbReference type="EMBL" id="KAF9692934.1"/>
    </source>
</evidence>
<reference evidence="2" key="2">
    <citation type="submission" date="2020-09" db="EMBL/GenBank/DDBJ databases">
        <title>Reference genome assembly for Australian Ascochyta lentis isolate Al4.</title>
        <authorList>
            <person name="Lee R.C."/>
            <person name="Farfan-Caceres L.M."/>
            <person name="Debler J.W."/>
            <person name="Williams A.H."/>
            <person name="Henares B.M."/>
        </authorList>
    </citation>
    <scope>NUCLEOTIDE SEQUENCE</scope>
    <source>
        <strain evidence="2">Al4</strain>
    </source>
</reference>
<feature type="chain" id="PRO_5034457647" evidence="1">
    <location>
        <begin position="27"/>
        <end position="100"/>
    </location>
</feature>
<keyword evidence="3" id="KW-1185">Reference proteome</keyword>
<feature type="signal peptide" evidence="1">
    <location>
        <begin position="1"/>
        <end position="26"/>
    </location>
</feature>
<accession>A0A8H7ME66</accession>
<sequence>MLGLRTITMFVGMFFMAAVLLTTATASSYKPTENCSICVSRVRECIKMCKDRYEEDMSLACKVACECKISKSKKFCGEKCGLGCEGEIGIADVPFAEGEE</sequence>
<reference evidence="2" key="1">
    <citation type="submission" date="2018-12" db="EMBL/GenBank/DDBJ databases">
        <authorList>
            <person name="Syme R.A."/>
            <person name="Farfan-Caceres L."/>
            <person name="Lichtenzveig J."/>
        </authorList>
    </citation>
    <scope>NUCLEOTIDE SEQUENCE</scope>
    <source>
        <strain evidence="2">Al4</strain>
    </source>
</reference>
<dbReference type="Proteomes" id="UP000651452">
    <property type="component" value="Unassembled WGS sequence"/>
</dbReference>
<comment type="caution">
    <text evidence="2">The sequence shown here is derived from an EMBL/GenBank/DDBJ whole genome shotgun (WGS) entry which is preliminary data.</text>
</comment>
<organism evidence="2 3">
    <name type="scientific">Ascochyta lentis</name>
    <dbReference type="NCBI Taxonomy" id="205686"/>
    <lineage>
        <taxon>Eukaryota</taxon>
        <taxon>Fungi</taxon>
        <taxon>Dikarya</taxon>
        <taxon>Ascomycota</taxon>
        <taxon>Pezizomycotina</taxon>
        <taxon>Dothideomycetes</taxon>
        <taxon>Pleosporomycetidae</taxon>
        <taxon>Pleosporales</taxon>
        <taxon>Pleosporineae</taxon>
        <taxon>Didymellaceae</taxon>
        <taxon>Ascochyta</taxon>
    </lineage>
</organism>
<gene>
    <name evidence="2" type="ORF">EKO04_009186</name>
</gene>
<evidence type="ECO:0000313" key="3">
    <source>
        <dbReference type="Proteomes" id="UP000651452"/>
    </source>
</evidence>